<evidence type="ECO:0000313" key="1">
    <source>
        <dbReference type="EMBL" id="GBL92969.1"/>
    </source>
</evidence>
<evidence type="ECO:0000313" key="2">
    <source>
        <dbReference type="Proteomes" id="UP000499080"/>
    </source>
</evidence>
<organism evidence="1 2">
    <name type="scientific">Araneus ventricosus</name>
    <name type="common">Orbweaver spider</name>
    <name type="synonym">Epeira ventricosa</name>
    <dbReference type="NCBI Taxonomy" id="182803"/>
    <lineage>
        <taxon>Eukaryota</taxon>
        <taxon>Metazoa</taxon>
        <taxon>Ecdysozoa</taxon>
        <taxon>Arthropoda</taxon>
        <taxon>Chelicerata</taxon>
        <taxon>Arachnida</taxon>
        <taxon>Araneae</taxon>
        <taxon>Araneomorphae</taxon>
        <taxon>Entelegynae</taxon>
        <taxon>Araneoidea</taxon>
        <taxon>Araneidae</taxon>
        <taxon>Araneus</taxon>
    </lineage>
</organism>
<dbReference type="Proteomes" id="UP000499080">
    <property type="component" value="Unassembled WGS sequence"/>
</dbReference>
<dbReference type="EMBL" id="BGPR01000090">
    <property type="protein sequence ID" value="GBL92969.1"/>
    <property type="molecule type" value="Genomic_DNA"/>
</dbReference>
<reference evidence="1 2" key="1">
    <citation type="journal article" date="2019" name="Sci. Rep.">
        <title>Orb-weaving spider Araneus ventricosus genome elucidates the spidroin gene catalogue.</title>
        <authorList>
            <person name="Kono N."/>
            <person name="Nakamura H."/>
            <person name="Ohtoshi R."/>
            <person name="Moran D.A.P."/>
            <person name="Shinohara A."/>
            <person name="Yoshida Y."/>
            <person name="Fujiwara M."/>
            <person name="Mori M."/>
            <person name="Tomita M."/>
            <person name="Arakawa K."/>
        </authorList>
    </citation>
    <scope>NUCLEOTIDE SEQUENCE [LARGE SCALE GENOMIC DNA]</scope>
</reference>
<name>A0A4Y2BMZ1_ARAVE</name>
<proteinExistence type="predicted"/>
<keyword evidence="2" id="KW-1185">Reference proteome</keyword>
<comment type="caution">
    <text evidence="1">The sequence shown here is derived from an EMBL/GenBank/DDBJ whole genome shotgun (WGS) entry which is preliminary data.</text>
</comment>
<sequence length="98" mass="10949">MQLGRFMRQSVILWFPAQKPQNPFCGAMGVSVFQGLAFGKFSGTYEFFDCMGFPVYGKLFLLLKQSVNVHWSLENPVGLAGAPFDGAQNFQVSVYILE</sequence>
<protein>
    <submittedName>
        <fullName evidence="1">Uncharacterized protein</fullName>
    </submittedName>
</protein>
<dbReference type="AlphaFoldDB" id="A0A4Y2BMZ1"/>
<accession>A0A4Y2BMZ1</accession>
<gene>
    <name evidence="1" type="ORF">AVEN_54614_1</name>
</gene>